<dbReference type="EMBL" id="JABAIM010000001">
    <property type="protein sequence ID" value="NLR73810.1"/>
    <property type="molecule type" value="Genomic_DNA"/>
</dbReference>
<feature type="transmembrane region" description="Helical" evidence="2">
    <location>
        <begin position="397"/>
        <end position="415"/>
    </location>
</feature>
<feature type="region of interest" description="Disordered" evidence="1">
    <location>
        <begin position="62"/>
        <end position="82"/>
    </location>
</feature>
<dbReference type="Proteomes" id="UP000587991">
    <property type="component" value="Unassembled WGS sequence"/>
</dbReference>
<feature type="transmembrane region" description="Helical" evidence="2">
    <location>
        <begin position="526"/>
        <end position="550"/>
    </location>
</feature>
<dbReference type="RefSeq" id="WP_168875467.1">
    <property type="nucleotide sequence ID" value="NZ_JABAIM010000001.1"/>
</dbReference>
<protein>
    <submittedName>
        <fullName evidence="3">J domain-containing protein</fullName>
    </submittedName>
</protein>
<keyword evidence="2" id="KW-1133">Transmembrane helix</keyword>
<organism evidence="3 4">
    <name type="scientific">Leeia aquatica</name>
    <dbReference type="NCBI Taxonomy" id="2725557"/>
    <lineage>
        <taxon>Bacteria</taxon>
        <taxon>Pseudomonadati</taxon>
        <taxon>Pseudomonadota</taxon>
        <taxon>Betaproteobacteria</taxon>
        <taxon>Neisseriales</taxon>
        <taxon>Leeiaceae</taxon>
        <taxon>Leeia</taxon>
    </lineage>
</organism>
<dbReference type="InterPro" id="IPR001623">
    <property type="entry name" value="DnaJ_domain"/>
</dbReference>
<reference evidence="3 4" key="1">
    <citation type="submission" date="2020-04" db="EMBL/GenBank/DDBJ databases">
        <title>Draft genome of Leeia sp. IMCC25680.</title>
        <authorList>
            <person name="Song J."/>
            <person name="Cho J.-C."/>
        </authorList>
    </citation>
    <scope>NUCLEOTIDE SEQUENCE [LARGE SCALE GENOMIC DNA]</scope>
    <source>
        <strain evidence="3 4">IMCC25680</strain>
    </source>
</reference>
<comment type="caution">
    <text evidence="3">The sequence shown here is derived from an EMBL/GenBank/DDBJ whole genome shotgun (WGS) entry which is preliminary data.</text>
</comment>
<evidence type="ECO:0000256" key="1">
    <source>
        <dbReference type="SAM" id="MobiDB-lite"/>
    </source>
</evidence>
<proteinExistence type="predicted"/>
<evidence type="ECO:0000313" key="4">
    <source>
        <dbReference type="Proteomes" id="UP000587991"/>
    </source>
</evidence>
<dbReference type="CDD" id="cd06257">
    <property type="entry name" value="DnaJ"/>
    <property type="match status" value="1"/>
</dbReference>
<keyword evidence="4" id="KW-1185">Reference proteome</keyword>
<keyword evidence="2" id="KW-0812">Transmembrane</keyword>
<keyword evidence="2" id="KW-0472">Membrane</keyword>
<feature type="transmembrane region" description="Helical" evidence="2">
    <location>
        <begin position="427"/>
        <end position="452"/>
    </location>
</feature>
<feature type="transmembrane region" description="Helical" evidence="2">
    <location>
        <begin position="494"/>
        <end position="514"/>
    </location>
</feature>
<accession>A0A847RRF5</accession>
<sequence>MSRCWEILGIEATSDTRLIKRAYAKLLKVNRPEDDAEAFQRLRDAHDEALARAAWMLEEEEEGEAELVESATQEAPLGSPVTPLGEDVIRNEFAATLEEDPPPADADERIELHSADSTTTLGQWYQQVLALLEQPEALLSALNEIWTDPRLQLSLGQEWERSLLYLCAQNPACLPLLLAVDAHYGWREGRSELPLYHHQAWVVLRKQLLLCEVSETLSSALHQGTFKLRMALRILQSQCASGLEEYEWLEEHVATVLCLQASLSLEVLNTVFEKMGWEDYPSHLPKSSRQQIEYLYSMRREAQSNADYEVLISDWRAHAKTRLPWGRMHQQQVMQSLFYPVPRWRLKLWALNHKAQLFAEERIEEIEQFPKPFQDMFNQRGIAFWREKHAHLGQNPVMSLSISCMICFFLLFWLANGLMLNHGIAGLLPLPVVLSANVILAIISGFFTALALQRFIRLNRALVGWFVALDEDLSERWINTHFPRAYASGWRVLLTWRSVGLWGVLGLGAIVFVVRGEYIGKLISLVFVGGMFLFLLYAIWGGLSALWAGGLRIFNQVRAEQGSTEHDTPIWLFVMGGLVATVLTLLAVLTPEHPYRGAIPSVQTIKQACEEAASASRDRQLGAVQRCVEQTRMGIPLAPSSAP</sequence>
<feature type="transmembrane region" description="Helical" evidence="2">
    <location>
        <begin position="570"/>
        <end position="589"/>
    </location>
</feature>
<gene>
    <name evidence="3" type="ORF">HF682_01375</name>
</gene>
<dbReference type="AlphaFoldDB" id="A0A847RRF5"/>
<evidence type="ECO:0000313" key="3">
    <source>
        <dbReference type="EMBL" id="NLR73810.1"/>
    </source>
</evidence>
<name>A0A847RRF5_9NEIS</name>
<evidence type="ECO:0000256" key="2">
    <source>
        <dbReference type="SAM" id="Phobius"/>
    </source>
</evidence>